<keyword evidence="8 10" id="KW-0012">Acyltransferase</keyword>
<dbReference type="eggNOG" id="KOG1313">
    <property type="taxonomic scope" value="Eukaryota"/>
</dbReference>
<dbReference type="InterPro" id="IPR001594">
    <property type="entry name" value="Palmitoyltrfase_DHHC"/>
</dbReference>
<feature type="transmembrane region" description="Helical" evidence="10">
    <location>
        <begin position="21"/>
        <end position="42"/>
    </location>
</feature>
<evidence type="ECO:0000256" key="3">
    <source>
        <dbReference type="ARBA" id="ARBA00022692"/>
    </source>
</evidence>
<evidence type="ECO:0000313" key="14">
    <source>
        <dbReference type="Proteomes" id="UP000030671"/>
    </source>
</evidence>
<comment type="subcellular location">
    <subcellularLocation>
        <location evidence="1">Membrane</location>
        <topology evidence="1">Multi-pass membrane protein</topology>
    </subcellularLocation>
</comment>
<keyword evidence="5 10" id="KW-0472">Membrane</keyword>
<dbReference type="FunCoup" id="W4K8P2">
    <property type="interactions" value="195"/>
</dbReference>
<dbReference type="HOGENOM" id="CLU_054274_1_0_1"/>
<dbReference type="Pfam" id="PF01529">
    <property type="entry name" value="DHHC"/>
    <property type="match status" value="1"/>
</dbReference>
<keyword evidence="6" id="KW-0564">Palmitate</keyword>
<evidence type="ECO:0000256" key="10">
    <source>
        <dbReference type="RuleBase" id="RU079119"/>
    </source>
</evidence>
<evidence type="ECO:0000256" key="1">
    <source>
        <dbReference type="ARBA" id="ARBA00004141"/>
    </source>
</evidence>
<dbReference type="InParanoid" id="W4K8P2"/>
<feature type="transmembrane region" description="Helical" evidence="10">
    <location>
        <begin position="177"/>
        <end position="200"/>
    </location>
</feature>
<dbReference type="EC" id="2.3.1.225" evidence="10"/>
<evidence type="ECO:0000256" key="4">
    <source>
        <dbReference type="ARBA" id="ARBA00022989"/>
    </source>
</evidence>
<dbReference type="GO" id="GO:0019706">
    <property type="term" value="F:protein-cysteine S-palmitoyltransferase activity"/>
    <property type="evidence" value="ECO:0007669"/>
    <property type="project" value="UniProtKB-EC"/>
</dbReference>
<dbReference type="PANTHER" id="PTHR12246">
    <property type="entry name" value="PALMITOYLTRANSFERASE ZDHHC16"/>
    <property type="match status" value="1"/>
</dbReference>
<protein>
    <recommendedName>
        <fullName evidence="10">Palmitoyltransferase</fullName>
        <ecNumber evidence="10">2.3.1.225</ecNumber>
    </recommendedName>
</protein>
<dbReference type="EMBL" id="KI925458">
    <property type="protein sequence ID" value="ETW81715.1"/>
    <property type="molecule type" value="Genomic_DNA"/>
</dbReference>
<comment type="similarity">
    <text evidence="10">Belongs to the DHHC palmitoyltransferase family.</text>
</comment>
<keyword evidence="2 10" id="KW-0808">Transferase</keyword>
<evidence type="ECO:0000256" key="2">
    <source>
        <dbReference type="ARBA" id="ARBA00022679"/>
    </source>
</evidence>
<dbReference type="OrthoDB" id="9909019at2759"/>
<feature type="region of interest" description="Disordered" evidence="11">
    <location>
        <begin position="319"/>
        <end position="339"/>
    </location>
</feature>
<keyword evidence="7" id="KW-0449">Lipoprotein</keyword>
<dbReference type="GO" id="GO:0016020">
    <property type="term" value="C:membrane"/>
    <property type="evidence" value="ECO:0007669"/>
    <property type="project" value="UniProtKB-SubCell"/>
</dbReference>
<dbReference type="PROSITE" id="PS50216">
    <property type="entry name" value="DHHC"/>
    <property type="match status" value="1"/>
</dbReference>
<feature type="domain" description="Palmitoyltransferase DHHC" evidence="12">
    <location>
        <begin position="132"/>
        <end position="254"/>
    </location>
</feature>
<dbReference type="AlphaFoldDB" id="W4K8P2"/>
<evidence type="ECO:0000259" key="12">
    <source>
        <dbReference type="Pfam" id="PF01529"/>
    </source>
</evidence>
<sequence>MSCPRAVFRCFRALERFGDRVTGAAGPYFVAFAVLLIASGALSFLEVVLPNLPWPWLATPPCLLLALNLFAHYYYVCTVPPGFVDAPPPPHPRGLLWAPRPDAADPPRQHPDRGVRWSASAPLVVTPAAVTTCRKCGQKKPERTHHCRICNRCVLKYDHHCPVRINQCVGLYNERHFVLFMAYLVLATFFFAILGFPYLLDALGLRYDDNWGYRTPAVVFIMAWVLSAVMCLAVGTMLAWHLWSVAQGETSVEGHDHDVYRRVARERGETFVNSYDLGKRQNLALFLHLGPMGYPWYTLVLPLRTLPYTDGRAWARKPGHERHRGVRAGEELTDEEDDE</sequence>
<comment type="domain">
    <text evidence="10">The DHHC domain is required for palmitoyltransferase activity.</text>
</comment>
<dbReference type="KEGG" id="hir:HETIRDRAFT_475183"/>
<gene>
    <name evidence="13" type="ORF">HETIRDRAFT_475183</name>
</gene>
<evidence type="ECO:0000256" key="8">
    <source>
        <dbReference type="ARBA" id="ARBA00023315"/>
    </source>
</evidence>
<reference evidence="13 14" key="1">
    <citation type="journal article" date="2012" name="New Phytol.">
        <title>Insight into trade-off between wood decay and parasitism from the genome of a fungal forest pathogen.</title>
        <authorList>
            <person name="Olson A."/>
            <person name="Aerts A."/>
            <person name="Asiegbu F."/>
            <person name="Belbahri L."/>
            <person name="Bouzid O."/>
            <person name="Broberg A."/>
            <person name="Canback B."/>
            <person name="Coutinho P.M."/>
            <person name="Cullen D."/>
            <person name="Dalman K."/>
            <person name="Deflorio G."/>
            <person name="van Diepen L.T."/>
            <person name="Dunand C."/>
            <person name="Duplessis S."/>
            <person name="Durling M."/>
            <person name="Gonthier P."/>
            <person name="Grimwood J."/>
            <person name="Fossdal C.G."/>
            <person name="Hansson D."/>
            <person name="Henrissat B."/>
            <person name="Hietala A."/>
            <person name="Himmelstrand K."/>
            <person name="Hoffmeister D."/>
            <person name="Hogberg N."/>
            <person name="James T.Y."/>
            <person name="Karlsson M."/>
            <person name="Kohler A."/>
            <person name="Kues U."/>
            <person name="Lee Y.H."/>
            <person name="Lin Y.C."/>
            <person name="Lind M."/>
            <person name="Lindquist E."/>
            <person name="Lombard V."/>
            <person name="Lucas S."/>
            <person name="Lunden K."/>
            <person name="Morin E."/>
            <person name="Murat C."/>
            <person name="Park J."/>
            <person name="Raffaello T."/>
            <person name="Rouze P."/>
            <person name="Salamov A."/>
            <person name="Schmutz J."/>
            <person name="Solheim H."/>
            <person name="Stahlberg J."/>
            <person name="Velez H."/>
            <person name="de Vries R.P."/>
            <person name="Wiebenga A."/>
            <person name="Woodward S."/>
            <person name="Yakovlev I."/>
            <person name="Garbelotto M."/>
            <person name="Martin F."/>
            <person name="Grigoriev I.V."/>
            <person name="Stenlid J."/>
        </authorList>
    </citation>
    <scope>NUCLEOTIDE SEQUENCE [LARGE SCALE GENOMIC DNA]</scope>
    <source>
        <strain evidence="13 14">TC 32-1</strain>
    </source>
</reference>
<accession>W4K8P2</accession>
<keyword evidence="3 10" id="KW-0812">Transmembrane</keyword>
<dbReference type="RefSeq" id="XP_009546329.1">
    <property type="nucleotide sequence ID" value="XM_009548034.1"/>
</dbReference>
<keyword evidence="4 10" id="KW-1133">Transmembrane helix</keyword>
<evidence type="ECO:0000256" key="5">
    <source>
        <dbReference type="ARBA" id="ARBA00023136"/>
    </source>
</evidence>
<evidence type="ECO:0000256" key="6">
    <source>
        <dbReference type="ARBA" id="ARBA00023139"/>
    </source>
</evidence>
<dbReference type="InterPro" id="IPR039859">
    <property type="entry name" value="PFA4/ZDH16/20/ERF2-like"/>
</dbReference>
<comment type="catalytic activity">
    <reaction evidence="9 10">
        <text>L-cysteinyl-[protein] + hexadecanoyl-CoA = S-hexadecanoyl-L-cysteinyl-[protein] + CoA</text>
        <dbReference type="Rhea" id="RHEA:36683"/>
        <dbReference type="Rhea" id="RHEA-COMP:10131"/>
        <dbReference type="Rhea" id="RHEA-COMP:11032"/>
        <dbReference type="ChEBI" id="CHEBI:29950"/>
        <dbReference type="ChEBI" id="CHEBI:57287"/>
        <dbReference type="ChEBI" id="CHEBI:57379"/>
        <dbReference type="ChEBI" id="CHEBI:74151"/>
        <dbReference type="EC" id="2.3.1.225"/>
    </reaction>
</comment>
<dbReference type="Proteomes" id="UP000030671">
    <property type="component" value="Unassembled WGS sequence"/>
</dbReference>
<keyword evidence="14" id="KW-1185">Reference proteome</keyword>
<organism evidence="13 14">
    <name type="scientific">Heterobasidion irregulare (strain TC 32-1)</name>
    <dbReference type="NCBI Taxonomy" id="747525"/>
    <lineage>
        <taxon>Eukaryota</taxon>
        <taxon>Fungi</taxon>
        <taxon>Dikarya</taxon>
        <taxon>Basidiomycota</taxon>
        <taxon>Agaricomycotina</taxon>
        <taxon>Agaricomycetes</taxon>
        <taxon>Russulales</taxon>
        <taxon>Bondarzewiaceae</taxon>
        <taxon>Heterobasidion</taxon>
        <taxon>Heterobasidion annosum species complex</taxon>
    </lineage>
</organism>
<feature type="transmembrane region" description="Helical" evidence="10">
    <location>
        <begin position="220"/>
        <end position="243"/>
    </location>
</feature>
<proteinExistence type="inferred from homology"/>
<evidence type="ECO:0000256" key="7">
    <source>
        <dbReference type="ARBA" id="ARBA00023288"/>
    </source>
</evidence>
<evidence type="ECO:0000256" key="9">
    <source>
        <dbReference type="ARBA" id="ARBA00048048"/>
    </source>
</evidence>
<dbReference type="GeneID" id="20677608"/>
<evidence type="ECO:0000256" key="11">
    <source>
        <dbReference type="SAM" id="MobiDB-lite"/>
    </source>
</evidence>
<feature type="transmembrane region" description="Helical" evidence="10">
    <location>
        <begin position="54"/>
        <end position="75"/>
    </location>
</feature>
<name>W4K8P2_HETIT</name>
<evidence type="ECO:0000313" key="13">
    <source>
        <dbReference type="EMBL" id="ETW81715.1"/>
    </source>
</evidence>